<dbReference type="GO" id="GO:0005794">
    <property type="term" value="C:Golgi apparatus"/>
    <property type="evidence" value="ECO:0007669"/>
    <property type="project" value="TreeGrafter"/>
</dbReference>
<organism evidence="5">
    <name type="scientific">Rodentolepis nana</name>
    <name type="common">Dwarf tapeworm</name>
    <name type="synonym">Hymenolepis nana</name>
    <dbReference type="NCBI Taxonomy" id="102285"/>
    <lineage>
        <taxon>Eukaryota</taxon>
        <taxon>Metazoa</taxon>
        <taxon>Spiralia</taxon>
        <taxon>Lophotrochozoa</taxon>
        <taxon>Platyhelminthes</taxon>
        <taxon>Cestoda</taxon>
        <taxon>Eucestoda</taxon>
        <taxon>Cyclophyllidea</taxon>
        <taxon>Hymenolepididae</taxon>
        <taxon>Rodentolepis</taxon>
    </lineage>
</organism>
<proteinExistence type="predicted"/>
<name>A0A158QII5_RODNA</name>
<dbReference type="GO" id="GO:0016020">
    <property type="term" value="C:membrane"/>
    <property type="evidence" value="ECO:0007669"/>
    <property type="project" value="InterPro"/>
</dbReference>
<dbReference type="Proteomes" id="UP000278807">
    <property type="component" value="Unassembled WGS sequence"/>
</dbReference>
<dbReference type="PANTHER" id="PTHR21229">
    <property type="entry name" value="LUNG SEVEN TRANSMEMBRANE RECEPTOR"/>
    <property type="match status" value="1"/>
</dbReference>
<feature type="region of interest" description="Disordered" evidence="1">
    <location>
        <begin position="102"/>
        <end position="164"/>
    </location>
</feature>
<keyword evidence="2" id="KW-0472">Membrane</keyword>
<dbReference type="InterPro" id="IPR009637">
    <property type="entry name" value="GPR107/GPR108-like"/>
</dbReference>
<sequence>MDRTDQSIIIMSGKKLRSFNFAGPEDEKTFKTLRPLISNFLDEYATSKFDADKLADEIVKVLNSDEHLHSQVLTFVKQSESAELAIFEALNFLVSSENLESALQDDEQKSNEKSEEDPDKKSRRNRRAALPVKSELNHLSALEVEETNEAIGPDQERFNSLPGKRTLKILPGNQISLKSGSIPVQLDNQQNGRDEKPTIVQKKVPQNGDISGAKQQIPDPDGQKSENVDDNHNQPRANLKGNQNVDFNESVQKHADEPHPGGPNSRDNDSIDPNADTPSLNNKMMNQKDVRQGPDERKDVNNNLKELVKVDTRDDALQVGKPSFNKPQLSKEKEGAIQQVQNSAKEEVGQKSPEVGKANPPEISESHSRAHISDSTAKIIKEVTNSFIQAHKGESFRYTFSNGMASLNFTVSFTSSNEIGSYDLVFHNCPKDPLDASILMVERNGDNYLSLGEQPLAMLFCVFSIIYACLAMVWGFHLRFSKVPLFSLTFIFVLSLLGSL</sequence>
<reference evidence="3 4" key="2">
    <citation type="submission" date="2018-11" db="EMBL/GenBank/DDBJ databases">
        <authorList>
            <consortium name="Pathogen Informatics"/>
        </authorList>
    </citation>
    <scope>NUCLEOTIDE SEQUENCE [LARGE SCALE GENOMIC DNA]</scope>
</reference>
<keyword evidence="2" id="KW-0812">Transmembrane</keyword>
<dbReference type="EMBL" id="UZAE01012615">
    <property type="protein sequence ID" value="VDO05950.1"/>
    <property type="molecule type" value="Genomic_DNA"/>
</dbReference>
<evidence type="ECO:0000313" key="3">
    <source>
        <dbReference type="EMBL" id="VDO05950.1"/>
    </source>
</evidence>
<evidence type="ECO:0000313" key="4">
    <source>
        <dbReference type="Proteomes" id="UP000278807"/>
    </source>
</evidence>
<feature type="compositionally biased region" description="Polar residues" evidence="1">
    <location>
        <begin position="234"/>
        <end position="250"/>
    </location>
</feature>
<feature type="compositionally biased region" description="Polar residues" evidence="1">
    <location>
        <begin position="276"/>
        <end position="285"/>
    </location>
</feature>
<feature type="compositionally biased region" description="Basic and acidic residues" evidence="1">
    <location>
        <begin position="286"/>
        <end position="316"/>
    </location>
</feature>
<dbReference type="AlphaFoldDB" id="A0A158QII5"/>
<keyword evidence="4" id="KW-1185">Reference proteome</keyword>
<dbReference type="PANTHER" id="PTHR21229:SF2">
    <property type="entry name" value="RE59932P"/>
    <property type="match status" value="1"/>
</dbReference>
<dbReference type="WBParaSite" id="HNAJ_0000945401-mRNA-1">
    <property type="protein sequence ID" value="HNAJ_0000945401-mRNA-1"/>
    <property type="gene ID" value="HNAJ_0000945401"/>
</dbReference>
<gene>
    <name evidence="3" type="ORF">HNAJ_LOCUS9449</name>
</gene>
<reference evidence="5" key="1">
    <citation type="submission" date="2016-04" db="UniProtKB">
        <authorList>
            <consortium name="WormBaseParasite"/>
        </authorList>
    </citation>
    <scope>IDENTIFICATION</scope>
</reference>
<feature type="transmembrane region" description="Helical" evidence="2">
    <location>
        <begin position="456"/>
        <end position="476"/>
    </location>
</feature>
<protein>
    <submittedName>
        <fullName evidence="5">CUE domain-containing protein</fullName>
    </submittedName>
</protein>
<evidence type="ECO:0000313" key="5">
    <source>
        <dbReference type="WBParaSite" id="HNAJ_0000945401-mRNA-1"/>
    </source>
</evidence>
<evidence type="ECO:0000256" key="1">
    <source>
        <dbReference type="SAM" id="MobiDB-lite"/>
    </source>
</evidence>
<keyword evidence="2" id="KW-1133">Transmembrane helix</keyword>
<feature type="compositionally biased region" description="Basic and acidic residues" evidence="1">
    <location>
        <begin position="221"/>
        <end position="233"/>
    </location>
</feature>
<feature type="region of interest" description="Disordered" evidence="1">
    <location>
        <begin position="179"/>
        <end position="371"/>
    </location>
</feature>
<evidence type="ECO:0000256" key="2">
    <source>
        <dbReference type="SAM" id="Phobius"/>
    </source>
</evidence>
<accession>A0A158QII5</accession>